<proteinExistence type="predicted"/>
<protein>
    <submittedName>
        <fullName evidence="1">Uncharacterized protein</fullName>
    </submittedName>
</protein>
<accession>A0AAE1B8W0</accession>
<dbReference type="AlphaFoldDB" id="A0AAE1B8W0"/>
<gene>
    <name evidence="1" type="ORF">RRG08_064548</name>
</gene>
<keyword evidence="2" id="KW-1185">Reference proteome</keyword>
<reference evidence="1" key="1">
    <citation type="journal article" date="2023" name="G3 (Bethesda)">
        <title>A reference genome for the long-term kleptoplast-retaining sea slug Elysia crispata morphotype clarki.</title>
        <authorList>
            <person name="Eastman K.E."/>
            <person name="Pendleton A.L."/>
            <person name="Shaikh M.A."/>
            <person name="Suttiyut T."/>
            <person name="Ogas R."/>
            <person name="Tomko P."/>
            <person name="Gavelis G."/>
            <person name="Widhalm J.R."/>
            <person name="Wisecaver J.H."/>
        </authorList>
    </citation>
    <scope>NUCLEOTIDE SEQUENCE</scope>
    <source>
        <strain evidence="1">ECLA1</strain>
    </source>
</reference>
<comment type="caution">
    <text evidence="1">The sequence shown here is derived from an EMBL/GenBank/DDBJ whole genome shotgun (WGS) entry which is preliminary data.</text>
</comment>
<dbReference type="EMBL" id="JAWDGP010000269">
    <property type="protein sequence ID" value="KAK3801954.1"/>
    <property type="molecule type" value="Genomic_DNA"/>
</dbReference>
<evidence type="ECO:0000313" key="2">
    <source>
        <dbReference type="Proteomes" id="UP001283361"/>
    </source>
</evidence>
<organism evidence="1 2">
    <name type="scientific">Elysia crispata</name>
    <name type="common">lettuce slug</name>
    <dbReference type="NCBI Taxonomy" id="231223"/>
    <lineage>
        <taxon>Eukaryota</taxon>
        <taxon>Metazoa</taxon>
        <taxon>Spiralia</taxon>
        <taxon>Lophotrochozoa</taxon>
        <taxon>Mollusca</taxon>
        <taxon>Gastropoda</taxon>
        <taxon>Heterobranchia</taxon>
        <taxon>Euthyneura</taxon>
        <taxon>Panpulmonata</taxon>
        <taxon>Sacoglossa</taxon>
        <taxon>Placobranchoidea</taxon>
        <taxon>Plakobranchidae</taxon>
        <taxon>Elysia</taxon>
    </lineage>
</organism>
<sequence length="115" mass="13210">MDPTLWPRLRARYRSDGPFYKAHSSTSYSLKAGNIRCCYQCHRKLRGIVTRLREGGSLLPGSRVRTKIYERLSCQCSLANFEGRLSAVIKLLRLRYSQAFQSSNCISVSTTRPQY</sequence>
<name>A0AAE1B8W0_9GAST</name>
<evidence type="ECO:0000313" key="1">
    <source>
        <dbReference type="EMBL" id="KAK3801954.1"/>
    </source>
</evidence>
<dbReference type="Proteomes" id="UP001283361">
    <property type="component" value="Unassembled WGS sequence"/>
</dbReference>